<dbReference type="Proteomes" id="UP000070589">
    <property type="component" value="Unassembled WGS sequence"/>
</dbReference>
<dbReference type="InterPro" id="IPR013845">
    <property type="entry name" value="Ribosomal_eS4_central_region"/>
</dbReference>
<dbReference type="EMBL" id="LHXL01000013">
    <property type="protein sequence ID" value="KXA90105.1"/>
    <property type="molecule type" value="Genomic_DNA"/>
</dbReference>
<evidence type="ECO:0000256" key="5">
    <source>
        <dbReference type="ARBA" id="ARBA00023274"/>
    </source>
</evidence>
<sequence>MAKKGDKKHLKRLNTPKVRKAPKKEKKWATASSPGPHSADASIPLSVAMRESLKIARTTKEAKKILGRGRVKIDGKVRRDPKYPVGFMDLVEIPKAGEIWRVIYDRRGHLQFYEVDEDESQFKLAKVVGKHPYKGGKLQLSLHDGRTIVGNFEDIDVKDTVKVGLPDFEVEDHIPCEEGNPAFVMGGTNVGRKGKIKEIMEIGGSSSNRFVIETDGEEFQSPEHFVFIIGKEKSEISLPEVIG</sequence>
<reference evidence="10 11" key="1">
    <citation type="journal article" date="2016" name="Sci. Rep.">
        <title>Metabolic traits of an uncultured archaeal lineage -MSBL1- from brine pools of the Red Sea.</title>
        <authorList>
            <person name="Mwirichia R."/>
            <person name="Alam I."/>
            <person name="Rashid M."/>
            <person name="Vinu M."/>
            <person name="Ba-Alawi W."/>
            <person name="Anthony Kamau A."/>
            <person name="Kamanda Ngugi D."/>
            <person name="Goker M."/>
            <person name="Klenk H.P."/>
            <person name="Bajic V."/>
            <person name="Stingl U."/>
        </authorList>
    </citation>
    <scope>NUCLEOTIDE SEQUENCE [LARGE SCALE GENOMIC DNA]</scope>
    <source>
        <strain evidence="10">SCGC-AAA259D14</strain>
    </source>
</reference>
<dbReference type="Gene3D" id="2.40.50.740">
    <property type="match status" value="1"/>
</dbReference>
<dbReference type="NCBIfam" id="NF003312">
    <property type="entry name" value="PRK04313.1"/>
    <property type="match status" value="1"/>
</dbReference>
<evidence type="ECO:0000259" key="9">
    <source>
        <dbReference type="SMART" id="SM00363"/>
    </source>
</evidence>
<evidence type="ECO:0000256" key="2">
    <source>
        <dbReference type="ARBA" id="ARBA00022730"/>
    </source>
</evidence>
<dbReference type="CDD" id="cd06087">
    <property type="entry name" value="KOW_RPS4"/>
    <property type="match status" value="1"/>
</dbReference>
<keyword evidence="2" id="KW-0699">rRNA-binding</keyword>
<keyword evidence="4 7" id="KW-0689">Ribosomal protein</keyword>
<dbReference type="AlphaFoldDB" id="A0A133U7B7"/>
<dbReference type="GO" id="GO:0019843">
    <property type="term" value="F:rRNA binding"/>
    <property type="evidence" value="ECO:0007669"/>
    <property type="project" value="UniProtKB-KW"/>
</dbReference>
<dbReference type="SMART" id="SM00363">
    <property type="entry name" value="S4"/>
    <property type="match status" value="1"/>
</dbReference>
<accession>A0A133U7B7</accession>
<dbReference type="Pfam" id="PF01479">
    <property type="entry name" value="S4"/>
    <property type="match status" value="1"/>
</dbReference>
<dbReference type="InterPro" id="IPR038237">
    <property type="entry name" value="Ribosomal_eS4_central_sf"/>
</dbReference>
<dbReference type="GO" id="GO:0006412">
    <property type="term" value="P:translation"/>
    <property type="evidence" value="ECO:0007669"/>
    <property type="project" value="UniProtKB-UniRule"/>
</dbReference>
<evidence type="ECO:0000256" key="4">
    <source>
        <dbReference type="ARBA" id="ARBA00022980"/>
    </source>
</evidence>
<dbReference type="PANTHER" id="PTHR11581">
    <property type="entry name" value="30S/40S RIBOSOMAL PROTEIN S4"/>
    <property type="match status" value="1"/>
</dbReference>
<dbReference type="Gene3D" id="2.30.30.30">
    <property type="match status" value="1"/>
</dbReference>
<protein>
    <recommendedName>
        <fullName evidence="6 7">Small ribosomal subunit protein eS4</fullName>
    </recommendedName>
</protein>
<dbReference type="InterPro" id="IPR002942">
    <property type="entry name" value="S4_RNA-bd"/>
</dbReference>
<name>A0A133U7B7_9EURY</name>
<evidence type="ECO:0000256" key="6">
    <source>
        <dbReference type="ARBA" id="ARBA00035272"/>
    </source>
</evidence>
<dbReference type="Gene3D" id="3.10.290.10">
    <property type="entry name" value="RNA-binding S4 domain"/>
    <property type="match status" value="1"/>
</dbReference>
<evidence type="ECO:0000313" key="10">
    <source>
        <dbReference type="EMBL" id="KXA90105.1"/>
    </source>
</evidence>
<dbReference type="InterPro" id="IPR013843">
    <property type="entry name" value="Ribosomal_eS4_N"/>
</dbReference>
<gene>
    <name evidence="7" type="primary">rps4e</name>
    <name evidence="10" type="ORF">AKJ62_01690</name>
</gene>
<dbReference type="PROSITE" id="PS50889">
    <property type="entry name" value="S4"/>
    <property type="match status" value="1"/>
</dbReference>
<organism evidence="10 11">
    <name type="scientific">candidate division MSBL1 archaeon SCGC-AAA259D14</name>
    <dbReference type="NCBI Taxonomy" id="1698261"/>
    <lineage>
        <taxon>Archaea</taxon>
        <taxon>Methanobacteriati</taxon>
        <taxon>Methanobacteriota</taxon>
        <taxon>candidate division MSBL1</taxon>
    </lineage>
</organism>
<comment type="caution">
    <text evidence="10">The sequence shown here is derived from an EMBL/GenBank/DDBJ whole genome shotgun (WGS) entry which is preliminary data.</text>
</comment>
<dbReference type="InterPro" id="IPR000876">
    <property type="entry name" value="Ribosomal_eS4"/>
</dbReference>
<dbReference type="FunFam" id="3.10.290.10:FF:000002">
    <property type="entry name" value="40S ribosomal protein S4"/>
    <property type="match status" value="1"/>
</dbReference>
<keyword evidence="11" id="KW-1185">Reference proteome</keyword>
<keyword evidence="5 7" id="KW-0687">Ribonucleoprotein</keyword>
<evidence type="ECO:0000256" key="3">
    <source>
        <dbReference type="ARBA" id="ARBA00022884"/>
    </source>
</evidence>
<evidence type="ECO:0000256" key="1">
    <source>
        <dbReference type="ARBA" id="ARBA00007500"/>
    </source>
</evidence>
<proteinExistence type="inferred from homology"/>
<dbReference type="InterPro" id="IPR041982">
    <property type="entry name" value="Ribosomal_eS4_KOW"/>
</dbReference>
<dbReference type="SUPFAM" id="SSF55174">
    <property type="entry name" value="Alpha-L RNA-binding motif"/>
    <property type="match status" value="1"/>
</dbReference>
<dbReference type="HAMAP" id="MF_00485">
    <property type="entry name" value="Ribosomal_eS4"/>
    <property type="match status" value="1"/>
</dbReference>
<dbReference type="GO" id="GO:0022627">
    <property type="term" value="C:cytosolic small ribosomal subunit"/>
    <property type="evidence" value="ECO:0007669"/>
    <property type="project" value="TreeGrafter"/>
</dbReference>
<dbReference type="PIRSF" id="PIRSF002116">
    <property type="entry name" value="Ribosomal_S4"/>
    <property type="match status" value="1"/>
</dbReference>
<evidence type="ECO:0000256" key="8">
    <source>
        <dbReference type="SAM" id="MobiDB-lite"/>
    </source>
</evidence>
<comment type="similarity">
    <text evidence="1 7">Belongs to the eukaryotic ribosomal protein eS4 family.</text>
</comment>
<dbReference type="CDD" id="cd00165">
    <property type="entry name" value="S4"/>
    <property type="match status" value="1"/>
</dbReference>
<keyword evidence="3 7" id="KW-0694">RNA-binding</keyword>
<feature type="compositionally biased region" description="Basic residues" evidence="8">
    <location>
        <begin position="1"/>
        <end position="26"/>
    </location>
</feature>
<dbReference type="InterPro" id="IPR036986">
    <property type="entry name" value="S4_RNA-bd_sf"/>
</dbReference>
<evidence type="ECO:0000313" key="11">
    <source>
        <dbReference type="Proteomes" id="UP000070589"/>
    </source>
</evidence>
<feature type="domain" description="RNA-binding S4" evidence="9">
    <location>
        <begin position="43"/>
        <end position="107"/>
    </location>
</feature>
<feature type="region of interest" description="Disordered" evidence="8">
    <location>
        <begin position="1"/>
        <end position="43"/>
    </location>
</feature>
<evidence type="ECO:0000256" key="7">
    <source>
        <dbReference type="HAMAP-Rule" id="MF_00485"/>
    </source>
</evidence>
<dbReference type="PANTHER" id="PTHR11581:SF0">
    <property type="entry name" value="SMALL RIBOSOMAL SUBUNIT PROTEIN ES4"/>
    <property type="match status" value="1"/>
</dbReference>
<dbReference type="Pfam" id="PF08071">
    <property type="entry name" value="RS4NT"/>
    <property type="match status" value="1"/>
</dbReference>
<dbReference type="InterPro" id="IPR014722">
    <property type="entry name" value="Rib_uL2_dom2"/>
</dbReference>
<dbReference type="Pfam" id="PF00900">
    <property type="entry name" value="Ribosomal_S4e"/>
    <property type="match status" value="1"/>
</dbReference>
<dbReference type="GO" id="GO:0003735">
    <property type="term" value="F:structural constituent of ribosome"/>
    <property type="evidence" value="ECO:0007669"/>
    <property type="project" value="InterPro"/>
</dbReference>